<name>A0A7D9CUL9_DEKBR</name>
<accession>A0A7D9CUL9</accession>
<dbReference type="Gene3D" id="1.10.287.110">
    <property type="entry name" value="DnaJ domain"/>
    <property type="match status" value="1"/>
</dbReference>
<dbReference type="GO" id="GO:0016558">
    <property type="term" value="P:protein import into peroxisome matrix"/>
    <property type="evidence" value="ECO:0007669"/>
    <property type="project" value="TreeGrafter"/>
</dbReference>
<dbReference type="InterPro" id="IPR001623">
    <property type="entry name" value="DnaJ_domain"/>
</dbReference>
<dbReference type="PROSITE" id="PS50076">
    <property type="entry name" value="DNAJ_2"/>
    <property type="match status" value="1"/>
</dbReference>
<dbReference type="SUPFAM" id="SSF46565">
    <property type="entry name" value="Chaperone J-domain"/>
    <property type="match status" value="1"/>
</dbReference>
<feature type="compositionally biased region" description="Basic and acidic residues" evidence="1">
    <location>
        <begin position="309"/>
        <end position="349"/>
    </location>
</feature>
<feature type="compositionally biased region" description="Basic and acidic residues" evidence="1">
    <location>
        <begin position="358"/>
        <end position="369"/>
    </location>
</feature>
<feature type="region of interest" description="Disordered" evidence="1">
    <location>
        <begin position="114"/>
        <end position="192"/>
    </location>
</feature>
<dbReference type="Pfam" id="PF14308">
    <property type="entry name" value="DnaJ-X"/>
    <property type="match status" value="1"/>
</dbReference>
<protein>
    <submittedName>
        <fullName evidence="4">DEBR0S1_01530g1_1</fullName>
    </submittedName>
</protein>
<dbReference type="Pfam" id="PF00226">
    <property type="entry name" value="DnaJ"/>
    <property type="match status" value="1"/>
</dbReference>
<dbReference type="InterPro" id="IPR052814">
    <property type="entry name" value="Peroxisomal_DnaJ"/>
</dbReference>
<reference evidence="4 5" key="1">
    <citation type="submission" date="2019-07" db="EMBL/GenBank/DDBJ databases">
        <authorList>
            <person name="Friedrich A."/>
            <person name="Schacherer J."/>
        </authorList>
    </citation>
    <scope>NUCLEOTIDE SEQUENCE [LARGE SCALE GENOMIC DNA]</scope>
</reference>
<organism evidence="4 5">
    <name type="scientific">Dekkera bruxellensis</name>
    <name type="common">Brettanomyces custersii</name>
    <dbReference type="NCBI Taxonomy" id="5007"/>
    <lineage>
        <taxon>Eukaryota</taxon>
        <taxon>Fungi</taxon>
        <taxon>Dikarya</taxon>
        <taxon>Ascomycota</taxon>
        <taxon>Saccharomycotina</taxon>
        <taxon>Pichiomycetes</taxon>
        <taxon>Pichiales</taxon>
        <taxon>Pichiaceae</taxon>
        <taxon>Brettanomyces</taxon>
    </lineage>
</organism>
<dbReference type="Proteomes" id="UP000478008">
    <property type="component" value="Unassembled WGS sequence"/>
</dbReference>
<evidence type="ECO:0000313" key="4">
    <source>
        <dbReference type="EMBL" id="VUG15851.1"/>
    </source>
</evidence>
<gene>
    <name evidence="4" type="primary">DJP1</name>
    <name evidence="4" type="ORF">DEBR0S1_01530G</name>
    <name evidence="3" type="ORF">HII12_001954</name>
</gene>
<evidence type="ECO:0000256" key="1">
    <source>
        <dbReference type="SAM" id="MobiDB-lite"/>
    </source>
</evidence>
<dbReference type="EMBL" id="CABFWN010000001">
    <property type="protein sequence ID" value="VUG15851.1"/>
    <property type="molecule type" value="Genomic_DNA"/>
</dbReference>
<evidence type="ECO:0000313" key="5">
    <source>
        <dbReference type="Proteomes" id="UP000478008"/>
    </source>
</evidence>
<dbReference type="PANTHER" id="PTHR45006">
    <property type="entry name" value="DNAJ-LIKE PROTEIN 1"/>
    <property type="match status" value="1"/>
</dbReference>
<dbReference type="PANTHER" id="PTHR45006:SF1">
    <property type="entry name" value="DNAJ-LIKE PROTEIN 1"/>
    <property type="match status" value="1"/>
</dbReference>
<feature type="domain" description="J" evidence="2">
    <location>
        <begin position="6"/>
        <end position="71"/>
    </location>
</feature>
<feature type="compositionally biased region" description="Polar residues" evidence="1">
    <location>
        <begin position="139"/>
        <end position="153"/>
    </location>
</feature>
<dbReference type="InterPro" id="IPR036869">
    <property type="entry name" value="J_dom_sf"/>
</dbReference>
<sequence length="471" mass="54828">MVVDETYYERLEISPGASKLQIKKSYRKLAIRYHPDKNPGNNEALERFKEISEAYKVLSDDQLRAKYDKYGLQEGQEVTDPQKFFDQIFGGEAFLDYIGELTLMKNLSKEYEMEKKEENLDHDEGDKDDKQDKRESDDQTGPATTTFNTESQTLMLENGELSGLSEEERQKKFKKEEEEKKKQEREKMEEESRLYKEQIIEQLTKKLVDRLSLYTESTRDNDVIKSYREKFRLEAENMKMESFGLEILHTIGEIYVTKASIFLRSQRSFLGLGGWIGSIKEKGGIIRDTYRTISTALDAQRTMQELADMNDKRDKFLKTEEDKDKNKDADKAAKEEKKGEEKEKGRNETENDEDEAQQPDHKKRELIAADAKKEHIPTDEEVAEMEKMLMGKIIAAAWKGSHMEISSTLRDTVDNVLYDDTVSISKRIQRAEALRMIGEVFNSAKRSKYEAEEARMFEELMAEATQKKTQK</sequence>
<feature type="region of interest" description="Disordered" evidence="1">
    <location>
        <begin position="308"/>
        <end position="369"/>
    </location>
</feature>
<dbReference type="AlphaFoldDB" id="A0A7D9CUL9"/>
<dbReference type="PRINTS" id="PR00625">
    <property type="entry name" value="JDOMAIN"/>
</dbReference>
<dbReference type="EMBL" id="JABCYN010000022">
    <property type="protein sequence ID" value="KAF6013239.1"/>
    <property type="molecule type" value="Genomic_DNA"/>
</dbReference>
<reference evidence="3 6" key="2">
    <citation type="journal article" date="2020" name="Appl. Microbiol. Biotechnol.">
        <title>Targeted gene deletion in Brettanomyces bruxellensis with an expression-free CRISPR-Cas9 system.</title>
        <authorList>
            <person name="Varela C."/>
            <person name="Bartel C."/>
            <person name="Onetto C."/>
            <person name="Borneman A."/>
        </authorList>
    </citation>
    <scope>NUCLEOTIDE SEQUENCE [LARGE SCALE GENOMIC DNA]</scope>
    <source>
        <strain evidence="3 6">AWRI1613</strain>
    </source>
</reference>
<dbReference type="Proteomes" id="UP000568158">
    <property type="component" value="Unassembled WGS sequence"/>
</dbReference>
<feature type="compositionally biased region" description="Basic and acidic residues" evidence="1">
    <location>
        <begin position="114"/>
        <end position="137"/>
    </location>
</feature>
<proteinExistence type="predicted"/>
<evidence type="ECO:0000259" key="2">
    <source>
        <dbReference type="PROSITE" id="PS50076"/>
    </source>
</evidence>
<evidence type="ECO:0000313" key="6">
    <source>
        <dbReference type="Proteomes" id="UP000568158"/>
    </source>
</evidence>
<feature type="compositionally biased region" description="Basic and acidic residues" evidence="1">
    <location>
        <begin position="166"/>
        <end position="192"/>
    </location>
</feature>
<feature type="compositionally biased region" description="Low complexity" evidence="1">
    <location>
        <begin position="154"/>
        <end position="164"/>
    </location>
</feature>
<evidence type="ECO:0000313" key="3">
    <source>
        <dbReference type="EMBL" id="KAF6013239.1"/>
    </source>
</evidence>
<dbReference type="CDD" id="cd06257">
    <property type="entry name" value="DnaJ"/>
    <property type="match status" value="1"/>
</dbReference>
<keyword evidence="5" id="KW-1185">Reference proteome</keyword>
<dbReference type="InterPro" id="IPR026894">
    <property type="entry name" value="DnaJ_X"/>
</dbReference>
<dbReference type="SMART" id="SM00271">
    <property type="entry name" value="DnaJ"/>
    <property type="match status" value="1"/>
</dbReference>
<dbReference type="GO" id="GO:0005829">
    <property type="term" value="C:cytosol"/>
    <property type="evidence" value="ECO:0007669"/>
    <property type="project" value="TreeGrafter"/>
</dbReference>